<dbReference type="AlphaFoldDB" id="A0A7K1FUD7"/>
<keyword evidence="1" id="KW-0472">Membrane</keyword>
<dbReference type="InterPro" id="IPR016566">
    <property type="entry name" value="UCP010219"/>
</dbReference>
<gene>
    <name evidence="2" type="ORF">GIS00_21135</name>
</gene>
<evidence type="ECO:0000256" key="1">
    <source>
        <dbReference type="SAM" id="Phobius"/>
    </source>
</evidence>
<feature type="transmembrane region" description="Helical" evidence="1">
    <location>
        <begin position="126"/>
        <end position="144"/>
    </location>
</feature>
<keyword evidence="1" id="KW-0812">Transmembrane</keyword>
<keyword evidence="3" id="KW-1185">Reference proteome</keyword>
<dbReference type="Proteomes" id="UP000460221">
    <property type="component" value="Unassembled WGS sequence"/>
</dbReference>
<evidence type="ECO:0000313" key="2">
    <source>
        <dbReference type="EMBL" id="MTD16444.1"/>
    </source>
</evidence>
<feature type="transmembrane region" description="Helical" evidence="1">
    <location>
        <begin position="164"/>
        <end position="185"/>
    </location>
</feature>
<feature type="transmembrane region" description="Helical" evidence="1">
    <location>
        <begin position="12"/>
        <end position="43"/>
    </location>
</feature>
<feature type="transmembrane region" description="Helical" evidence="1">
    <location>
        <begin position="82"/>
        <end position="106"/>
    </location>
</feature>
<accession>A0A7K1FUD7</accession>
<dbReference type="EMBL" id="WLYK01000009">
    <property type="protein sequence ID" value="MTD16444.1"/>
    <property type="molecule type" value="Genomic_DNA"/>
</dbReference>
<proteinExistence type="predicted"/>
<dbReference type="Pfam" id="PF11361">
    <property type="entry name" value="DUF3159"/>
    <property type="match status" value="1"/>
</dbReference>
<sequence>MGGPMGMVDSGLPVVVFIIVNAITSLGWAIGAALAAGVVIAILRLVRKKPVTQAIGGLVAVGVAAFIAHRTGDAKGFFLLGIWSYVVYGGVLLLSVIVRWPLVGVIWESLNGRGKVWREDKRLVRLYDYATLVWTAVFALRFVVQQWLYADDQVGWLAAARIAMGYPLFLLAILATVLIVGRATGMKLPGWLSRKQA</sequence>
<reference evidence="2 3" key="1">
    <citation type="submission" date="2019-11" db="EMBL/GenBank/DDBJ databases">
        <authorList>
            <person name="Jiang L.-Q."/>
        </authorList>
    </citation>
    <scope>NUCLEOTIDE SEQUENCE [LARGE SCALE GENOMIC DNA]</scope>
    <source>
        <strain evidence="2 3">YIM 132087</strain>
    </source>
</reference>
<name>A0A7K1FUD7_9ACTN</name>
<keyword evidence="1" id="KW-1133">Transmembrane helix</keyword>
<comment type="caution">
    <text evidence="2">The sequence shown here is derived from an EMBL/GenBank/DDBJ whole genome shotgun (WGS) entry which is preliminary data.</text>
</comment>
<evidence type="ECO:0000313" key="3">
    <source>
        <dbReference type="Proteomes" id="UP000460221"/>
    </source>
</evidence>
<dbReference type="PIRSF" id="PIRSF010219">
    <property type="entry name" value="UCP010219"/>
    <property type="match status" value="1"/>
</dbReference>
<protein>
    <submittedName>
        <fullName evidence="2">DUF3159 domain-containing protein</fullName>
    </submittedName>
</protein>
<organism evidence="2 3">
    <name type="scientific">Nakamurella alba</name>
    <dbReference type="NCBI Taxonomy" id="2665158"/>
    <lineage>
        <taxon>Bacteria</taxon>
        <taxon>Bacillati</taxon>
        <taxon>Actinomycetota</taxon>
        <taxon>Actinomycetes</taxon>
        <taxon>Nakamurellales</taxon>
        <taxon>Nakamurellaceae</taxon>
        <taxon>Nakamurella</taxon>
    </lineage>
</organism>
<feature type="transmembrane region" description="Helical" evidence="1">
    <location>
        <begin position="50"/>
        <end position="70"/>
    </location>
</feature>